<dbReference type="Gene3D" id="1.20.1250.20">
    <property type="entry name" value="MFS general substrate transporter like domains"/>
    <property type="match status" value="2"/>
</dbReference>
<feature type="transmembrane region" description="Helical" evidence="4">
    <location>
        <begin position="7"/>
        <end position="31"/>
    </location>
</feature>
<dbReference type="InterPro" id="IPR020846">
    <property type="entry name" value="MFS_dom"/>
</dbReference>
<reference evidence="6 7" key="1">
    <citation type="journal article" date="2017" name="ISME J.">
        <title>Energy and carbon metabolisms in a deep terrestrial subsurface fluid microbial community.</title>
        <authorList>
            <person name="Momper L."/>
            <person name="Jungbluth S.P."/>
            <person name="Lee M.D."/>
            <person name="Amend J.P."/>
        </authorList>
    </citation>
    <scope>NUCLEOTIDE SEQUENCE [LARGE SCALE GENOMIC DNA]</scope>
    <source>
        <strain evidence="6">SURF_17</strain>
    </source>
</reference>
<feature type="transmembrane region" description="Helical" evidence="4">
    <location>
        <begin position="51"/>
        <end position="71"/>
    </location>
</feature>
<feature type="transmembrane region" description="Helical" evidence="4">
    <location>
        <begin position="168"/>
        <end position="188"/>
    </location>
</feature>
<dbReference type="GO" id="GO:0022857">
    <property type="term" value="F:transmembrane transporter activity"/>
    <property type="evidence" value="ECO:0007669"/>
    <property type="project" value="InterPro"/>
</dbReference>
<dbReference type="Pfam" id="PF07690">
    <property type="entry name" value="MFS_1"/>
    <property type="match status" value="1"/>
</dbReference>
<dbReference type="AlphaFoldDB" id="A0A419EQM9"/>
<feature type="transmembrane region" description="Helical" evidence="4">
    <location>
        <begin position="305"/>
        <end position="325"/>
    </location>
</feature>
<keyword evidence="2 4" id="KW-1133">Transmembrane helix</keyword>
<evidence type="ECO:0000256" key="1">
    <source>
        <dbReference type="ARBA" id="ARBA00022692"/>
    </source>
</evidence>
<organism evidence="6 7">
    <name type="scientific">Candidatus Abyssobacteria bacterium SURF_17</name>
    <dbReference type="NCBI Taxonomy" id="2093361"/>
    <lineage>
        <taxon>Bacteria</taxon>
        <taxon>Pseudomonadati</taxon>
        <taxon>Candidatus Hydrogenedentota</taxon>
        <taxon>Candidatus Abyssobacteria</taxon>
    </lineage>
</organism>
<dbReference type="PANTHER" id="PTHR11360">
    <property type="entry name" value="MONOCARBOXYLATE TRANSPORTER"/>
    <property type="match status" value="1"/>
</dbReference>
<feature type="transmembrane region" description="Helical" evidence="4">
    <location>
        <begin position="78"/>
        <end position="97"/>
    </location>
</feature>
<accession>A0A419EQM9</accession>
<feature type="transmembrane region" description="Helical" evidence="4">
    <location>
        <begin position="237"/>
        <end position="262"/>
    </location>
</feature>
<feature type="transmembrane region" description="Helical" evidence="4">
    <location>
        <begin position="274"/>
        <end position="293"/>
    </location>
</feature>
<dbReference type="InterPro" id="IPR050327">
    <property type="entry name" value="Proton-linked_MCT"/>
</dbReference>
<dbReference type="PROSITE" id="PS50850">
    <property type="entry name" value="MFS"/>
    <property type="match status" value="1"/>
</dbReference>
<gene>
    <name evidence="6" type="ORF">C4532_17590</name>
</gene>
<feature type="transmembrane region" description="Helical" evidence="4">
    <location>
        <begin position="138"/>
        <end position="156"/>
    </location>
</feature>
<evidence type="ECO:0000259" key="5">
    <source>
        <dbReference type="PROSITE" id="PS50850"/>
    </source>
</evidence>
<evidence type="ECO:0000256" key="3">
    <source>
        <dbReference type="ARBA" id="ARBA00023136"/>
    </source>
</evidence>
<dbReference type="PANTHER" id="PTHR11360:SF290">
    <property type="entry name" value="MONOCARBOXYLATE MFS PERMEASE"/>
    <property type="match status" value="1"/>
</dbReference>
<dbReference type="SUPFAM" id="SSF103473">
    <property type="entry name" value="MFS general substrate transporter"/>
    <property type="match status" value="1"/>
</dbReference>
<dbReference type="EMBL" id="QZKI01000125">
    <property type="protein sequence ID" value="RJP65543.1"/>
    <property type="molecule type" value="Genomic_DNA"/>
</dbReference>
<evidence type="ECO:0000256" key="2">
    <source>
        <dbReference type="ARBA" id="ARBA00022989"/>
    </source>
</evidence>
<name>A0A419EQM9_9BACT</name>
<feature type="transmembrane region" description="Helical" evidence="4">
    <location>
        <begin position="331"/>
        <end position="353"/>
    </location>
</feature>
<dbReference type="InterPro" id="IPR036259">
    <property type="entry name" value="MFS_trans_sf"/>
</dbReference>
<dbReference type="CDD" id="cd17355">
    <property type="entry name" value="MFS_YcxA_like"/>
    <property type="match status" value="1"/>
</dbReference>
<evidence type="ECO:0000313" key="7">
    <source>
        <dbReference type="Proteomes" id="UP000285961"/>
    </source>
</evidence>
<feature type="transmembrane region" description="Helical" evidence="4">
    <location>
        <begin position="103"/>
        <end position="126"/>
    </location>
</feature>
<feature type="transmembrane region" description="Helical" evidence="4">
    <location>
        <begin position="365"/>
        <end position="388"/>
    </location>
</feature>
<evidence type="ECO:0000256" key="4">
    <source>
        <dbReference type="SAM" id="Phobius"/>
    </source>
</evidence>
<protein>
    <submittedName>
        <fullName evidence="6">MFS transporter</fullName>
    </submittedName>
</protein>
<feature type="transmembrane region" description="Helical" evidence="4">
    <location>
        <begin position="394"/>
        <end position="415"/>
    </location>
</feature>
<dbReference type="Proteomes" id="UP000285961">
    <property type="component" value="Unassembled WGS sequence"/>
</dbReference>
<sequence>MVKHKIYYGWWIVVASFFTLFVCAGIGFFSFPVFLKFIEADMGWSMTSLSIAAALSALAAGFSTPFIGWTLDRFGPRAIMIPGACVLSASFLLLSRITSIHQLYVLFLAVGIGMAATTVLPCQTLVSRWFDRRRGRAMGMAMVANGLGATVWVFVTNQLIEHYAWRDAYEILGVIIAAVSLPLIYFIIRGSPQSMGLTLEGRPDPRGEEETSVLDTGAVTAEEPGYAVRRAFGTPSFWLIVVSTFCLVFASSGFGLHVVAFLRVSGLTPGRAAAVWSITAAVSTVSRFLFGFISERYQKRYLASGANVARAIAVFLLLLFVLGFVPELAAVGQLVLLYGLGVGCNAVVNPLVVSETFGVKAFGKLMGLIGIPYTIGMALGMFAGGYLFDLHKDYNIAFAAFALAFLVAGIAISLARPYFLFERVSDSGADGKPEKM</sequence>
<keyword evidence="3 4" id="KW-0472">Membrane</keyword>
<comment type="caution">
    <text evidence="6">The sequence shown here is derived from an EMBL/GenBank/DDBJ whole genome shotgun (WGS) entry which is preliminary data.</text>
</comment>
<dbReference type="InterPro" id="IPR011701">
    <property type="entry name" value="MFS"/>
</dbReference>
<evidence type="ECO:0000313" key="6">
    <source>
        <dbReference type="EMBL" id="RJP65543.1"/>
    </source>
</evidence>
<proteinExistence type="predicted"/>
<keyword evidence="1 4" id="KW-0812">Transmembrane</keyword>
<feature type="domain" description="Major facilitator superfamily (MFS) profile" evidence="5">
    <location>
        <begin position="11"/>
        <end position="420"/>
    </location>
</feature>